<feature type="binding site" evidence="7">
    <location>
        <position position="136"/>
    </location>
    <ligand>
        <name>Zn(2+)</name>
        <dbReference type="ChEBI" id="CHEBI:29105"/>
    </ligand>
</feature>
<gene>
    <name evidence="9" type="ordered locus">PMN2A_1033</name>
</gene>
<keyword evidence="5" id="KW-0238">DNA-binding</keyword>
<keyword evidence="6" id="KW-0804">Transcription</keyword>
<dbReference type="STRING" id="59920.PMN2A_1033"/>
<dbReference type="InterPro" id="IPR043135">
    <property type="entry name" value="Fur_C"/>
</dbReference>
<organism evidence="9 10">
    <name type="scientific">Prochlorococcus marinus (strain NATL2A)</name>
    <dbReference type="NCBI Taxonomy" id="59920"/>
    <lineage>
        <taxon>Bacteria</taxon>
        <taxon>Bacillati</taxon>
        <taxon>Cyanobacteriota</taxon>
        <taxon>Cyanophyceae</taxon>
        <taxon>Synechococcales</taxon>
        <taxon>Prochlorococcaceae</taxon>
        <taxon>Prochlorococcus</taxon>
    </lineage>
</organism>
<evidence type="ECO:0000256" key="8">
    <source>
        <dbReference type="PIRSR" id="PIRSR602481-2"/>
    </source>
</evidence>
<keyword evidence="3 7" id="KW-0862">Zinc</keyword>
<sequence length="146" mass="16597">MVSKRDQVKILLMSTSKPEITKRQQQLLNELKNCTDELSGQELHRQLHNGEKAMGLTTVYRNLQALVKQGLIRSRHLPNGEVLYAPVERDIHHLTCVSCGETTRLKGCPVKMMDLSKNTSKNFELLFHTLEYFGLCQTCSQQLNAG</sequence>
<evidence type="ECO:0000256" key="3">
    <source>
        <dbReference type="ARBA" id="ARBA00022833"/>
    </source>
</evidence>
<dbReference type="PANTHER" id="PTHR33202:SF19">
    <property type="entry name" value="FERRIC UPTAKE REGULATION PROTEIN"/>
    <property type="match status" value="1"/>
</dbReference>
<comment type="cofactor">
    <cofactor evidence="8">
        <name>Mn(2+)</name>
        <dbReference type="ChEBI" id="CHEBI:29035"/>
    </cofactor>
    <cofactor evidence="8">
        <name>Fe(2+)</name>
        <dbReference type="ChEBI" id="CHEBI:29033"/>
    </cofactor>
    <text evidence="8">Binds 1 Mn(2+) or Fe(2+) ion per subunit.</text>
</comment>
<evidence type="ECO:0000256" key="5">
    <source>
        <dbReference type="ARBA" id="ARBA00023125"/>
    </source>
</evidence>
<dbReference type="EMBL" id="CP000095">
    <property type="protein sequence ID" value="AAZ58523.1"/>
    <property type="molecule type" value="Genomic_DNA"/>
</dbReference>
<reference evidence="9 10" key="1">
    <citation type="journal article" date="2007" name="PLoS Genet.">
        <title>Patterns and implications of gene gain and loss in the evolution of Prochlorococcus.</title>
        <authorList>
            <person name="Kettler G.C."/>
            <person name="Martiny A.C."/>
            <person name="Huang K."/>
            <person name="Zucker J."/>
            <person name="Coleman M.L."/>
            <person name="Rodrigue S."/>
            <person name="Chen F."/>
            <person name="Lapidus A."/>
            <person name="Ferriera S."/>
            <person name="Johnson J."/>
            <person name="Steglich C."/>
            <person name="Church G.M."/>
            <person name="Richardson P."/>
            <person name="Chisholm S.W."/>
        </authorList>
    </citation>
    <scope>NUCLEOTIDE SEQUENCE [LARGE SCALE GENOMIC DNA]</scope>
    <source>
        <strain evidence="9 10">NATL2A</strain>
    </source>
</reference>
<feature type="binding site" evidence="7">
    <location>
        <position position="99"/>
    </location>
    <ligand>
        <name>Zn(2+)</name>
        <dbReference type="ChEBI" id="CHEBI:29105"/>
    </ligand>
</feature>
<dbReference type="InterPro" id="IPR036390">
    <property type="entry name" value="WH_DNA-bd_sf"/>
</dbReference>
<dbReference type="SUPFAM" id="SSF46785">
    <property type="entry name" value="Winged helix' DNA-binding domain"/>
    <property type="match status" value="1"/>
</dbReference>
<dbReference type="Proteomes" id="UP000002535">
    <property type="component" value="Chromosome"/>
</dbReference>
<dbReference type="AlphaFoldDB" id="Q46J05"/>
<evidence type="ECO:0000256" key="6">
    <source>
        <dbReference type="ARBA" id="ARBA00023163"/>
    </source>
</evidence>
<dbReference type="GO" id="GO:0008270">
    <property type="term" value="F:zinc ion binding"/>
    <property type="evidence" value="ECO:0007669"/>
    <property type="project" value="TreeGrafter"/>
</dbReference>
<protein>
    <submittedName>
        <fullName evidence="9">Fe2+/Zn2+ uptake regulation protein</fullName>
    </submittedName>
</protein>
<dbReference type="InterPro" id="IPR036388">
    <property type="entry name" value="WH-like_DNA-bd_sf"/>
</dbReference>
<feature type="binding site" evidence="8">
    <location>
        <position position="128"/>
    </location>
    <ligand>
        <name>Fe cation</name>
        <dbReference type="ChEBI" id="CHEBI:24875"/>
    </ligand>
</feature>
<keyword evidence="4" id="KW-0805">Transcription regulation</keyword>
<evidence type="ECO:0000313" key="10">
    <source>
        <dbReference type="Proteomes" id="UP000002535"/>
    </source>
</evidence>
<dbReference type="GO" id="GO:1900376">
    <property type="term" value="P:regulation of secondary metabolite biosynthetic process"/>
    <property type="evidence" value="ECO:0007669"/>
    <property type="project" value="TreeGrafter"/>
</dbReference>
<dbReference type="GO" id="GO:0000976">
    <property type="term" value="F:transcription cis-regulatory region binding"/>
    <property type="evidence" value="ECO:0007669"/>
    <property type="project" value="TreeGrafter"/>
</dbReference>
<dbReference type="Pfam" id="PF01475">
    <property type="entry name" value="FUR"/>
    <property type="match status" value="1"/>
</dbReference>
<evidence type="ECO:0000256" key="4">
    <source>
        <dbReference type="ARBA" id="ARBA00023015"/>
    </source>
</evidence>
<feature type="binding site" evidence="7">
    <location>
        <position position="139"/>
    </location>
    <ligand>
        <name>Zn(2+)</name>
        <dbReference type="ChEBI" id="CHEBI:29105"/>
    </ligand>
</feature>
<comment type="similarity">
    <text evidence="1">Belongs to the Fur family.</text>
</comment>
<comment type="cofactor">
    <cofactor evidence="7">
        <name>Zn(2+)</name>
        <dbReference type="ChEBI" id="CHEBI:29105"/>
    </cofactor>
    <text evidence="7">Binds 1 zinc ion per subunit.</text>
</comment>
<dbReference type="HOGENOM" id="CLU_096072_5_1_3"/>
<keyword evidence="8" id="KW-0408">Iron</keyword>
<dbReference type="GO" id="GO:0045892">
    <property type="term" value="P:negative regulation of DNA-templated transcription"/>
    <property type="evidence" value="ECO:0007669"/>
    <property type="project" value="TreeGrafter"/>
</dbReference>
<name>Q46J05_PROMT</name>
<dbReference type="KEGG" id="pmn:PMN2A_1033"/>
<dbReference type="InterPro" id="IPR002481">
    <property type="entry name" value="FUR"/>
</dbReference>
<keyword evidence="7" id="KW-0479">Metal-binding</keyword>
<feature type="binding site" evidence="7">
    <location>
        <position position="96"/>
    </location>
    <ligand>
        <name>Zn(2+)</name>
        <dbReference type="ChEBI" id="CHEBI:29105"/>
    </ligand>
</feature>
<evidence type="ECO:0000256" key="1">
    <source>
        <dbReference type="ARBA" id="ARBA00007957"/>
    </source>
</evidence>
<keyword evidence="2" id="KW-0678">Repressor</keyword>
<keyword evidence="10" id="KW-1185">Reference proteome</keyword>
<dbReference type="PhylomeDB" id="Q46J05"/>
<evidence type="ECO:0000256" key="2">
    <source>
        <dbReference type="ARBA" id="ARBA00022491"/>
    </source>
</evidence>
<evidence type="ECO:0000313" key="9">
    <source>
        <dbReference type="EMBL" id="AAZ58523.1"/>
    </source>
</evidence>
<dbReference type="Gene3D" id="3.30.1490.190">
    <property type="match status" value="1"/>
</dbReference>
<dbReference type="PANTHER" id="PTHR33202">
    <property type="entry name" value="ZINC UPTAKE REGULATION PROTEIN"/>
    <property type="match status" value="1"/>
</dbReference>
<dbReference type="Gene3D" id="1.10.10.10">
    <property type="entry name" value="Winged helix-like DNA-binding domain superfamily/Winged helix DNA-binding domain"/>
    <property type="match status" value="1"/>
</dbReference>
<dbReference type="GO" id="GO:0003700">
    <property type="term" value="F:DNA-binding transcription factor activity"/>
    <property type="evidence" value="ECO:0007669"/>
    <property type="project" value="InterPro"/>
</dbReference>
<accession>Q46J05</accession>
<dbReference type="CDD" id="cd07153">
    <property type="entry name" value="Fur_like"/>
    <property type="match status" value="1"/>
</dbReference>
<evidence type="ECO:0000256" key="7">
    <source>
        <dbReference type="PIRSR" id="PIRSR602481-1"/>
    </source>
</evidence>
<proteinExistence type="inferred from homology"/>